<evidence type="ECO:0000313" key="1">
    <source>
        <dbReference type="EMBL" id="CAH2402976.1"/>
    </source>
</evidence>
<accession>A0ABM9E1K8</accession>
<dbReference type="Proteomes" id="UP001152604">
    <property type="component" value="Unassembled WGS sequence"/>
</dbReference>
<organism evidence="1 2">
    <name type="scientific">Mesorhizobium ventifaucium</name>
    <dbReference type="NCBI Taxonomy" id="666020"/>
    <lineage>
        <taxon>Bacteria</taxon>
        <taxon>Pseudomonadati</taxon>
        <taxon>Pseudomonadota</taxon>
        <taxon>Alphaproteobacteria</taxon>
        <taxon>Hyphomicrobiales</taxon>
        <taxon>Phyllobacteriaceae</taxon>
        <taxon>Mesorhizobium</taxon>
    </lineage>
</organism>
<name>A0ABM9E1K8_9HYPH</name>
<keyword evidence="2" id="KW-1185">Reference proteome</keyword>
<proteinExistence type="predicted"/>
<sequence length="66" mass="7659">MQTSAIQLRRGFLATQMRPDQIVRLAGRSSRKFTAASFYKTRERAMMALRILSKTIQPREAKRPYA</sequence>
<dbReference type="EMBL" id="CAKXZS010000024">
    <property type="protein sequence ID" value="CAH2402976.1"/>
    <property type="molecule type" value="Genomic_DNA"/>
</dbReference>
<evidence type="ECO:0000313" key="2">
    <source>
        <dbReference type="Proteomes" id="UP001152604"/>
    </source>
</evidence>
<reference evidence="1" key="1">
    <citation type="submission" date="2022-03" db="EMBL/GenBank/DDBJ databases">
        <authorList>
            <person name="Brunel B."/>
        </authorList>
    </citation>
    <scope>NUCLEOTIDE SEQUENCE</scope>
    <source>
        <strain evidence="1">STM4922sample</strain>
    </source>
</reference>
<comment type="caution">
    <text evidence="1">The sequence shown here is derived from an EMBL/GenBank/DDBJ whole genome shotgun (WGS) entry which is preliminary data.</text>
</comment>
<gene>
    <name evidence="1" type="ORF">MES4922_300150</name>
</gene>
<protein>
    <submittedName>
        <fullName evidence="1">Uncharacterized protein</fullName>
    </submittedName>
</protein>